<gene>
    <name evidence="2" type="ORF">SAMN06265361_101260</name>
</gene>
<feature type="transmembrane region" description="Helical" evidence="1">
    <location>
        <begin position="76"/>
        <end position="94"/>
    </location>
</feature>
<dbReference type="EMBL" id="FXTU01000001">
    <property type="protein sequence ID" value="SMP01527.1"/>
    <property type="molecule type" value="Genomic_DNA"/>
</dbReference>
<keyword evidence="1" id="KW-0472">Membrane</keyword>
<keyword evidence="1" id="KW-1133">Transmembrane helix</keyword>
<comment type="caution">
    <text evidence="2">The sequence shown here is derived from an EMBL/GenBank/DDBJ whole genome shotgun (WGS) entry which is preliminary data.</text>
</comment>
<dbReference type="AlphaFoldDB" id="A0AA45WIY3"/>
<evidence type="ECO:0000313" key="2">
    <source>
        <dbReference type="EMBL" id="SMP01527.1"/>
    </source>
</evidence>
<reference evidence="2" key="1">
    <citation type="submission" date="2017-05" db="EMBL/GenBank/DDBJ databases">
        <authorList>
            <person name="Varghese N."/>
            <person name="Submissions S."/>
        </authorList>
    </citation>
    <scope>NUCLEOTIDE SEQUENCE</scope>
    <source>
        <strain evidence="2">DSM 45262</strain>
    </source>
</reference>
<feature type="transmembrane region" description="Helical" evidence="1">
    <location>
        <begin position="50"/>
        <end position="71"/>
    </location>
</feature>
<protein>
    <submittedName>
        <fullName evidence="2">Uncharacterized protein</fullName>
    </submittedName>
</protein>
<evidence type="ECO:0000256" key="1">
    <source>
        <dbReference type="SAM" id="Phobius"/>
    </source>
</evidence>
<accession>A0AA45WIY3</accession>
<keyword evidence="1" id="KW-0812">Transmembrane</keyword>
<proteinExistence type="predicted"/>
<feature type="transmembrane region" description="Helical" evidence="1">
    <location>
        <begin position="9"/>
        <end position="30"/>
    </location>
</feature>
<keyword evidence="3" id="KW-1185">Reference proteome</keyword>
<organism evidence="2 3">
    <name type="scientific">Laceyella tengchongensis</name>
    <dbReference type="NCBI Taxonomy" id="574699"/>
    <lineage>
        <taxon>Bacteria</taxon>
        <taxon>Bacillati</taxon>
        <taxon>Bacillota</taxon>
        <taxon>Bacilli</taxon>
        <taxon>Bacillales</taxon>
        <taxon>Thermoactinomycetaceae</taxon>
        <taxon>Laceyella</taxon>
    </lineage>
</organism>
<evidence type="ECO:0000313" key="3">
    <source>
        <dbReference type="Proteomes" id="UP001157946"/>
    </source>
</evidence>
<sequence>MIKHILSKFILSSVSLVALSVLVGIVIGQIHLGPTENPSQTLPVYLENYLVNYLVALIIFLLPLIIVKYIFKLSDWVIIITFHMSFILFFWVVGIPCLATTACHYVMEEQNIVSSVVILLSDLFGNIL</sequence>
<dbReference type="Proteomes" id="UP001157946">
    <property type="component" value="Unassembled WGS sequence"/>
</dbReference>
<name>A0AA45WIY3_9BACL</name>